<evidence type="ECO:0000313" key="3">
    <source>
        <dbReference type="Proteomes" id="UP000199673"/>
    </source>
</evidence>
<dbReference type="Proteomes" id="UP000199673">
    <property type="component" value="Unassembled WGS sequence"/>
</dbReference>
<keyword evidence="1" id="KW-1133">Transmembrane helix</keyword>
<dbReference type="STRING" id="305507.SAMN04489724_4593"/>
<organism evidence="2 3">
    <name type="scientific">Algoriphagus locisalis</name>
    <dbReference type="NCBI Taxonomy" id="305507"/>
    <lineage>
        <taxon>Bacteria</taxon>
        <taxon>Pseudomonadati</taxon>
        <taxon>Bacteroidota</taxon>
        <taxon>Cytophagia</taxon>
        <taxon>Cytophagales</taxon>
        <taxon>Cyclobacteriaceae</taxon>
        <taxon>Algoriphagus</taxon>
    </lineage>
</organism>
<dbReference type="RefSeq" id="WP_091697602.1">
    <property type="nucleotide sequence ID" value="NZ_FPBF01000008.1"/>
</dbReference>
<protein>
    <recommendedName>
        <fullName evidence="4">FixH protein</fullName>
    </recommendedName>
</protein>
<reference evidence="3" key="1">
    <citation type="submission" date="2016-10" db="EMBL/GenBank/DDBJ databases">
        <authorList>
            <person name="Varghese N."/>
            <person name="Submissions S."/>
        </authorList>
    </citation>
    <scope>NUCLEOTIDE SEQUENCE [LARGE SCALE GENOMIC DNA]</scope>
    <source>
        <strain evidence="3">DSM 23445</strain>
    </source>
</reference>
<evidence type="ECO:0008006" key="4">
    <source>
        <dbReference type="Google" id="ProtNLM"/>
    </source>
</evidence>
<proteinExistence type="predicted"/>
<dbReference type="OrthoDB" id="1493774at2"/>
<keyword evidence="1" id="KW-0812">Transmembrane</keyword>
<gene>
    <name evidence="2" type="ORF">SAMN04489724_4593</name>
</gene>
<dbReference type="AlphaFoldDB" id="A0A1I7DYC6"/>
<keyword evidence="3" id="KW-1185">Reference proteome</keyword>
<name>A0A1I7DYC6_9BACT</name>
<evidence type="ECO:0000313" key="2">
    <source>
        <dbReference type="EMBL" id="SFU16697.1"/>
    </source>
</evidence>
<dbReference type="InterPro" id="IPR008620">
    <property type="entry name" value="FixH"/>
</dbReference>
<dbReference type="Pfam" id="PF05751">
    <property type="entry name" value="FixH"/>
    <property type="match status" value="1"/>
</dbReference>
<accession>A0A1I7DYC6</accession>
<sequence length="141" mass="16166">MDWGKGIVLTIIGFVVLIMTMVVISVKMDGIELVTENYYEEEIKYQDRIDESKSADELGRQVISFDKQSKIIELDLPNGSKGSLQLFRPSDSTLDQEIKVDVTHTGITQIPLKELKSGYWKIKLNWTENGVEHYQEEKITL</sequence>
<feature type="transmembrane region" description="Helical" evidence="1">
    <location>
        <begin position="6"/>
        <end position="26"/>
    </location>
</feature>
<keyword evidence="1" id="KW-0472">Membrane</keyword>
<evidence type="ECO:0000256" key="1">
    <source>
        <dbReference type="SAM" id="Phobius"/>
    </source>
</evidence>
<dbReference type="EMBL" id="FPBF01000008">
    <property type="protein sequence ID" value="SFU16697.1"/>
    <property type="molecule type" value="Genomic_DNA"/>
</dbReference>